<evidence type="ECO:0000256" key="1">
    <source>
        <dbReference type="SAM" id="MobiDB-lite"/>
    </source>
</evidence>
<sequence>MGMRKYIPVALRRSLIRKAAVVILVVTLVLGVFGLFTIQEVSSEVTEQRDTELLTSTEQEAASLEEWISRQRSATTYLSQDNKIQTAEQGERSEVLQNRISRLTSTAVSVHYVDLSSDQILSSTDESVEGASYSSFSIPWRGEGLNFYGGGDAIMSSVFEYQGQSVVAFASKQPDTENAIFGSGESLDSSGTNRQNLGSEAGKSD</sequence>
<reference evidence="2 3" key="1">
    <citation type="journal article" date="2019" name="Int. J. Syst. Evol. Microbiol.">
        <title>The Global Catalogue of Microorganisms (GCM) 10K type strain sequencing project: providing services to taxonomists for standard genome sequencing and annotation.</title>
        <authorList>
            <consortium name="The Broad Institute Genomics Platform"/>
            <consortium name="The Broad Institute Genome Sequencing Center for Infectious Disease"/>
            <person name="Wu L."/>
            <person name="Ma J."/>
        </authorList>
    </citation>
    <scope>NUCLEOTIDE SEQUENCE [LARGE SCALE GENOMIC DNA]</scope>
    <source>
        <strain evidence="2 3">JCM 30072</strain>
    </source>
</reference>
<gene>
    <name evidence="2" type="ORF">ACFQQG_00625</name>
</gene>
<organism evidence="2 3">
    <name type="scientific">Halovenus salina</name>
    <dbReference type="NCBI Taxonomy" id="1510225"/>
    <lineage>
        <taxon>Archaea</taxon>
        <taxon>Methanobacteriati</taxon>
        <taxon>Methanobacteriota</taxon>
        <taxon>Stenosarchaea group</taxon>
        <taxon>Halobacteria</taxon>
        <taxon>Halobacteriales</taxon>
        <taxon>Haloarculaceae</taxon>
        <taxon>Halovenus</taxon>
    </lineage>
</organism>
<proteinExistence type="predicted"/>
<feature type="compositionally biased region" description="Polar residues" evidence="1">
    <location>
        <begin position="186"/>
        <end position="198"/>
    </location>
</feature>
<dbReference type="AlphaFoldDB" id="A0ABD5VVY4"/>
<feature type="region of interest" description="Disordered" evidence="1">
    <location>
        <begin position="178"/>
        <end position="205"/>
    </location>
</feature>
<dbReference type="EMBL" id="JBHSZI010000001">
    <property type="protein sequence ID" value="MFC7056952.1"/>
    <property type="molecule type" value="Genomic_DNA"/>
</dbReference>
<keyword evidence="3" id="KW-1185">Reference proteome</keyword>
<dbReference type="Proteomes" id="UP001596445">
    <property type="component" value="Unassembled WGS sequence"/>
</dbReference>
<comment type="caution">
    <text evidence="2">The sequence shown here is derived from an EMBL/GenBank/DDBJ whole genome shotgun (WGS) entry which is preliminary data.</text>
</comment>
<evidence type="ECO:0008006" key="4">
    <source>
        <dbReference type="Google" id="ProtNLM"/>
    </source>
</evidence>
<accession>A0ABD5VVY4</accession>
<evidence type="ECO:0000313" key="3">
    <source>
        <dbReference type="Proteomes" id="UP001596445"/>
    </source>
</evidence>
<protein>
    <recommendedName>
        <fullName evidence="4">Methyl-accepting chemotaxis protein</fullName>
    </recommendedName>
</protein>
<name>A0ABD5VVY4_9EURY</name>
<evidence type="ECO:0000313" key="2">
    <source>
        <dbReference type="EMBL" id="MFC7056952.1"/>
    </source>
</evidence>